<dbReference type="AlphaFoldDB" id="V7IA14"/>
<feature type="region of interest" description="Disordered" evidence="1">
    <location>
        <begin position="1"/>
        <end position="30"/>
    </location>
</feature>
<evidence type="ECO:0000313" key="3">
    <source>
        <dbReference type="Proteomes" id="UP000017747"/>
    </source>
</evidence>
<dbReference type="STRING" id="994573.T472_0202240"/>
<organism evidence="2 3">
    <name type="scientific">Youngiibacter fragilis 232.1</name>
    <dbReference type="NCBI Taxonomy" id="994573"/>
    <lineage>
        <taxon>Bacteria</taxon>
        <taxon>Bacillati</taxon>
        <taxon>Bacillota</taxon>
        <taxon>Clostridia</taxon>
        <taxon>Eubacteriales</taxon>
        <taxon>Clostridiaceae</taxon>
        <taxon>Youngiibacter</taxon>
    </lineage>
</organism>
<proteinExistence type="predicted"/>
<gene>
    <name evidence="2" type="ORF">T472_0202240</name>
</gene>
<protein>
    <submittedName>
        <fullName evidence="2">Uncharacterized protein</fullName>
    </submittedName>
</protein>
<dbReference type="EMBL" id="AXUN02000035">
    <property type="protein sequence ID" value="ETA82179.1"/>
    <property type="molecule type" value="Genomic_DNA"/>
</dbReference>
<sequence length="30" mass="3531">MEELNIRDASETKVSASEDEETEIEKLFTW</sequence>
<name>V7IA14_9CLOT</name>
<keyword evidence="3" id="KW-1185">Reference proteome</keyword>
<evidence type="ECO:0000313" key="2">
    <source>
        <dbReference type="EMBL" id="ETA82179.1"/>
    </source>
</evidence>
<reference evidence="2 3" key="1">
    <citation type="journal article" date="2014" name="Genome Announc.">
        <title>Genome Sequence of Youngiibacter fragilis, the Type Strain of the Genus Youngiibacter.</title>
        <authorList>
            <person name="Wawrik C.B."/>
            <person name="Callaghan A.V."/>
            <person name="Stamps B.W."/>
            <person name="Wawrik B."/>
        </authorList>
    </citation>
    <scope>NUCLEOTIDE SEQUENCE [LARGE SCALE GENOMIC DNA]</scope>
    <source>
        <strain evidence="2 3">232.1</strain>
    </source>
</reference>
<dbReference type="Proteomes" id="UP000017747">
    <property type="component" value="Unassembled WGS sequence"/>
</dbReference>
<accession>V7IA14</accession>
<feature type="compositionally biased region" description="Basic and acidic residues" evidence="1">
    <location>
        <begin position="1"/>
        <end position="11"/>
    </location>
</feature>
<evidence type="ECO:0000256" key="1">
    <source>
        <dbReference type="SAM" id="MobiDB-lite"/>
    </source>
</evidence>
<comment type="caution">
    <text evidence="2">The sequence shown here is derived from an EMBL/GenBank/DDBJ whole genome shotgun (WGS) entry which is preliminary data.</text>
</comment>